<evidence type="ECO:0000256" key="1">
    <source>
        <dbReference type="SAM" id="Phobius"/>
    </source>
</evidence>
<keyword evidence="1" id="KW-0812">Transmembrane</keyword>
<evidence type="ECO:0000313" key="3">
    <source>
        <dbReference type="Proteomes" id="UP000663859"/>
    </source>
</evidence>
<comment type="caution">
    <text evidence="2">The sequence shown here is derived from an EMBL/GenBank/DDBJ whole genome shotgun (WGS) entry which is preliminary data.</text>
</comment>
<keyword evidence="1" id="KW-0472">Membrane</keyword>
<organism evidence="2 3">
    <name type="scientific">Candidatus Methylacidithermus pantelleriae</name>
    <dbReference type="NCBI Taxonomy" id="2744239"/>
    <lineage>
        <taxon>Bacteria</taxon>
        <taxon>Pseudomonadati</taxon>
        <taxon>Verrucomicrobiota</taxon>
        <taxon>Methylacidiphilae</taxon>
        <taxon>Methylacidiphilales</taxon>
        <taxon>Methylacidiphilaceae</taxon>
        <taxon>Candidatus Methylacidithermus</taxon>
    </lineage>
</organism>
<gene>
    <name evidence="2" type="ORF">MPNT_10147</name>
</gene>
<sequence>MGLVEFLHPACRNLLSGSIAMVLGRFACHRNAGKKRVVFFLLAFASWLALFPAPAVAREEWIIVSGGPALRFFEKNKPQKESHDHFWGNFIRAAVARIQQLQAQKPEDVEISWLVFRPGYERRGEEEHLDLLQAILYQAKSLGVNLYWFDNALQLVNYLNHGRDRRQVPVGDFEYFGHSNRACFMFDYSSLFDTLSKEFLHERDLPLIDKHVFARHAQAKSWGCHTGEEFSRQWKRRFGFPMVGAVGKTDYSTGALPSLSTQNGRWAE</sequence>
<feature type="transmembrane region" description="Helical" evidence="1">
    <location>
        <begin position="38"/>
        <end position="57"/>
    </location>
</feature>
<keyword evidence="3" id="KW-1185">Reference proteome</keyword>
<dbReference type="EMBL" id="CAJNOB010000001">
    <property type="protein sequence ID" value="CAF0689211.1"/>
    <property type="molecule type" value="Genomic_DNA"/>
</dbReference>
<protein>
    <submittedName>
        <fullName evidence="2">Uncharacterized protein</fullName>
    </submittedName>
</protein>
<accession>A0A8J2BK47</accession>
<name>A0A8J2BK47_9BACT</name>
<dbReference type="Proteomes" id="UP000663859">
    <property type="component" value="Unassembled WGS sequence"/>
</dbReference>
<reference evidence="2" key="1">
    <citation type="submission" date="2021-02" db="EMBL/GenBank/DDBJ databases">
        <authorList>
            <person name="Cremers G."/>
            <person name="Picone N."/>
        </authorList>
    </citation>
    <scope>NUCLEOTIDE SEQUENCE</scope>
    <source>
        <strain evidence="2">PQ17</strain>
    </source>
</reference>
<keyword evidence="1" id="KW-1133">Transmembrane helix</keyword>
<proteinExistence type="predicted"/>
<evidence type="ECO:0000313" key="2">
    <source>
        <dbReference type="EMBL" id="CAF0689211.1"/>
    </source>
</evidence>
<dbReference type="AlphaFoldDB" id="A0A8J2BK47"/>